<dbReference type="CDD" id="cd08956">
    <property type="entry name" value="KR_3_FAS_SDR_x"/>
    <property type="match status" value="1"/>
</dbReference>
<dbReference type="InterPro" id="IPR009081">
    <property type="entry name" value="PP-bd_ACP"/>
</dbReference>
<gene>
    <name evidence="9" type="ORF">RM812_41210</name>
</gene>
<feature type="active site" description="Proton acceptor; for dehydratase activity" evidence="5">
    <location>
        <position position="94"/>
    </location>
</feature>
<dbReference type="SMART" id="SM00823">
    <property type="entry name" value="PKS_PP"/>
    <property type="match status" value="1"/>
</dbReference>
<keyword evidence="4" id="KW-0511">Multifunctional enzyme</keyword>
<dbReference type="PROSITE" id="PS52019">
    <property type="entry name" value="PKS_MFAS_DH"/>
    <property type="match status" value="1"/>
</dbReference>
<dbReference type="SUPFAM" id="SSF51735">
    <property type="entry name" value="NAD(P)-binding Rossmann-fold domains"/>
    <property type="match status" value="2"/>
</dbReference>
<evidence type="ECO:0000259" key="7">
    <source>
        <dbReference type="PROSITE" id="PS50075"/>
    </source>
</evidence>
<feature type="non-terminal residue" evidence="9">
    <location>
        <position position="973"/>
    </location>
</feature>
<evidence type="ECO:0000256" key="6">
    <source>
        <dbReference type="SAM" id="MobiDB-lite"/>
    </source>
</evidence>
<dbReference type="Pfam" id="PF22953">
    <property type="entry name" value="SpnB_Rossmann"/>
    <property type="match status" value="1"/>
</dbReference>
<keyword evidence="10" id="KW-1185">Reference proteome</keyword>
<dbReference type="InterPro" id="IPR049552">
    <property type="entry name" value="PKS_DH_N"/>
</dbReference>
<dbReference type="EMBL" id="JAVRFH010000165">
    <property type="protein sequence ID" value="MDT0616509.1"/>
    <property type="molecule type" value="Genomic_DNA"/>
</dbReference>
<dbReference type="PROSITE" id="PS00012">
    <property type="entry name" value="PHOSPHOPANTETHEINE"/>
    <property type="match status" value="1"/>
</dbReference>
<evidence type="ECO:0000256" key="1">
    <source>
        <dbReference type="ARBA" id="ARBA00022450"/>
    </source>
</evidence>
<dbReference type="Pfam" id="PF14765">
    <property type="entry name" value="PS-DH"/>
    <property type="match status" value="1"/>
</dbReference>
<comment type="caution">
    <text evidence="9">The sequence shown here is derived from an EMBL/GenBank/DDBJ whole genome shotgun (WGS) entry which is preliminary data.</text>
</comment>
<dbReference type="InterPro" id="IPR055123">
    <property type="entry name" value="SpnB-like_Rossmann"/>
</dbReference>
<dbReference type="SMART" id="SM00826">
    <property type="entry name" value="PKS_DH"/>
    <property type="match status" value="1"/>
</dbReference>
<dbReference type="InterPro" id="IPR036736">
    <property type="entry name" value="ACP-like_sf"/>
</dbReference>
<dbReference type="Gene3D" id="3.40.47.10">
    <property type="match status" value="1"/>
</dbReference>
<feature type="domain" description="PKS/mFAS DH" evidence="8">
    <location>
        <begin position="62"/>
        <end position="338"/>
    </location>
</feature>
<evidence type="ECO:0000313" key="9">
    <source>
        <dbReference type="EMBL" id="MDT0616509.1"/>
    </source>
</evidence>
<dbReference type="InterPro" id="IPR014030">
    <property type="entry name" value="Ketoacyl_synth_N"/>
</dbReference>
<dbReference type="SUPFAM" id="SSF47336">
    <property type="entry name" value="ACP-like"/>
    <property type="match status" value="1"/>
</dbReference>
<evidence type="ECO:0000256" key="3">
    <source>
        <dbReference type="ARBA" id="ARBA00022679"/>
    </source>
</evidence>
<dbReference type="InterPro" id="IPR020806">
    <property type="entry name" value="PKS_PP-bd"/>
</dbReference>
<dbReference type="Pfam" id="PF00109">
    <property type="entry name" value="ketoacyl-synt"/>
    <property type="match status" value="1"/>
</dbReference>
<evidence type="ECO:0000256" key="5">
    <source>
        <dbReference type="PROSITE-ProRule" id="PRU01363"/>
    </source>
</evidence>
<keyword evidence="2" id="KW-0597">Phosphoprotein</keyword>
<keyword evidence="3" id="KW-0808">Transferase</keyword>
<dbReference type="Gene3D" id="3.10.129.110">
    <property type="entry name" value="Polyketide synthase dehydratase"/>
    <property type="match status" value="1"/>
</dbReference>
<dbReference type="InterPro" id="IPR042104">
    <property type="entry name" value="PKS_dehydratase_sf"/>
</dbReference>
<dbReference type="PROSITE" id="PS50075">
    <property type="entry name" value="CARRIER"/>
    <property type="match status" value="1"/>
</dbReference>
<feature type="region of interest" description="Disordered" evidence="6">
    <location>
        <begin position="161"/>
        <end position="189"/>
    </location>
</feature>
<dbReference type="Gene3D" id="3.30.70.3290">
    <property type="match status" value="1"/>
</dbReference>
<feature type="region of interest" description="C-terminal hotdog fold" evidence="5">
    <location>
        <begin position="201"/>
        <end position="338"/>
    </location>
</feature>
<dbReference type="InterPro" id="IPR049900">
    <property type="entry name" value="PKS_mFAS_DH"/>
</dbReference>
<dbReference type="Pfam" id="PF08659">
    <property type="entry name" value="KR"/>
    <property type="match status" value="1"/>
</dbReference>
<dbReference type="InterPro" id="IPR057326">
    <property type="entry name" value="KR_dom"/>
</dbReference>
<feature type="compositionally biased region" description="Low complexity" evidence="6">
    <location>
        <begin position="528"/>
        <end position="538"/>
    </location>
</feature>
<dbReference type="InterPro" id="IPR020807">
    <property type="entry name" value="PKS_DH"/>
</dbReference>
<dbReference type="Gene3D" id="1.10.1200.10">
    <property type="entry name" value="ACP-like"/>
    <property type="match status" value="1"/>
</dbReference>
<evidence type="ECO:0000256" key="2">
    <source>
        <dbReference type="ARBA" id="ARBA00022553"/>
    </source>
</evidence>
<feature type="active site" description="Proton donor; for dehydratase activity" evidence="5">
    <location>
        <position position="262"/>
    </location>
</feature>
<protein>
    <submittedName>
        <fullName evidence="9">SDR family NAD(P)-dependent oxidoreductase</fullName>
    </submittedName>
</protein>
<dbReference type="SMART" id="SM00822">
    <property type="entry name" value="PKS_KR"/>
    <property type="match status" value="1"/>
</dbReference>
<dbReference type="SMART" id="SM01294">
    <property type="entry name" value="PKS_PP_betabranch"/>
    <property type="match status" value="1"/>
</dbReference>
<dbReference type="Pfam" id="PF21089">
    <property type="entry name" value="PKS_DH_N"/>
    <property type="match status" value="1"/>
</dbReference>
<accession>A0ABU3B229</accession>
<dbReference type="InterPro" id="IPR049551">
    <property type="entry name" value="PKS_DH_C"/>
</dbReference>
<evidence type="ECO:0000313" key="10">
    <source>
        <dbReference type="Proteomes" id="UP001180724"/>
    </source>
</evidence>
<name>A0ABU3B229_9ACTN</name>
<keyword evidence="1" id="KW-0596">Phosphopantetheine</keyword>
<feature type="region of interest" description="N-terminal hotdog fold" evidence="5">
    <location>
        <begin position="62"/>
        <end position="189"/>
    </location>
</feature>
<dbReference type="Proteomes" id="UP001180724">
    <property type="component" value="Unassembled WGS sequence"/>
</dbReference>
<evidence type="ECO:0000256" key="4">
    <source>
        <dbReference type="ARBA" id="ARBA00023268"/>
    </source>
</evidence>
<dbReference type="PANTHER" id="PTHR43775:SF51">
    <property type="entry name" value="INACTIVE PHENOLPHTHIOCEROL SYNTHESIS POLYKETIDE SYNTHASE TYPE I PKS1-RELATED"/>
    <property type="match status" value="1"/>
</dbReference>
<dbReference type="InterPro" id="IPR050091">
    <property type="entry name" value="PKS_NRPS_Biosynth_Enz"/>
</dbReference>
<dbReference type="RefSeq" id="WP_311586014.1">
    <property type="nucleotide sequence ID" value="NZ_JAVRFH010000165.1"/>
</dbReference>
<dbReference type="InterPro" id="IPR016039">
    <property type="entry name" value="Thiolase-like"/>
</dbReference>
<dbReference type="Pfam" id="PF00550">
    <property type="entry name" value="PP-binding"/>
    <property type="match status" value="1"/>
</dbReference>
<dbReference type="InterPro" id="IPR036291">
    <property type="entry name" value="NAD(P)-bd_dom_sf"/>
</dbReference>
<feature type="domain" description="Carrier" evidence="7">
    <location>
        <begin position="825"/>
        <end position="900"/>
    </location>
</feature>
<sequence length="973" mass="100059">MGELWAAGVDIDWNAVVPPLDGAGGTGVPDLPTYPFQRRRYWLDDPGGSADVASLGLMATGHPLVGAAVELADDQGVTFSGRLGIGTLPWLADHAIEGTPLFPGTGFVELAIRVGDQLALPHLEELTLTTPLVLPARGAVTLQVHVHAPTGDHADRREFSVHSRPADATPGDPWTRHATGSLRAARPGRATGLADWPPAGAEALDIQEVYPRLADAGLAYGPAFRGLTRAWRRGDEVWAEVALPTEVRDQAARFGLHPALLDSALHAVGLADRAEQQAELPFSFRGVELHATQATALRVAVRRTGPDTVALELADTGGAPVASVDALTVRPLADGGLDGTGDIRREALFHLTWTTVDAPPPAAAARWAVVAPGDHGDDGDHAETLVTSVIGATGAVRVASPADAADADVVVLPCPGGTDPAAVHRATAHVLDALQCRLADDRPTGATLLVLTSGATDGSDLAAAAVQGLVRAAQAEHPGLFLLADVDDDPASPRALAGAHALGEPETALRAGAVHLPRLVRTRPPAPETTTPRTAEADGGTGDGLSGTGWDPEGTVVITGAGGTLGGIVARHLVARHGVRHLLLLSRSGQAADGLDGAEVTAVACDTADREALAAALAAVPEDHPVTAVVHAAGVLDDATITSLTPERLATALRPKADAAWHLHELTADRQLTHFVLFSSFAGLTGSPGQGNYSAANAALDALALHRRARGLPAHALAWGLWDRASGMTGHLDAADRERIARDGVVALTAEEGVALFDAALAQPHALVAPVRLALAGLRAQGAVVPAVLRGLVPAPAARRGIAGAGATDSLRAELAALSADAREERLLALVRTQAASVLGHGSAEAIEPHRAFRECGFDSLTAVELRNRIGAATHLRLPATLVFDHPSPAALARFLGGELVDGAADSPSLPATVGATTDEPIAIVAMSCRYPGGVRSPEDLWELVAGGVDAIGGFPDDRGWDVEGIYDPEPGV</sequence>
<proteinExistence type="predicted"/>
<reference evidence="9" key="1">
    <citation type="submission" date="2024-05" db="EMBL/GenBank/DDBJ databases">
        <title>30 novel species of actinomycetes from the DSMZ collection.</title>
        <authorList>
            <person name="Nouioui I."/>
        </authorList>
    </citation>
    <scope>NUCLEOTIDE SEQUENCE</scope>
    <source>
        <strain evidence="9">DSM 40712</strain>
    </source>
</reference>
<dbReference type="Gene3D" id="3.40.50.720">
    <property type="entry name" value="NAD(P)-binding Rossmann-like Domain"/>
    <property type="match status" value="1"/>
</dbReference>
<dbReference type="PANTHER" id="PTHR43775">
    <property type="entry name" value="FATTY ACID SYNTHASE"/>
    <property type="match status" value="1"/>
</dbReference>
<organism evidence="9 10">
    <name type="scientific">Streptomyces lancefieldiae</name>
    <dbReference type="NCBI Taxonomy" id="3075520"/>
    <lineage>
        <taxon>Bacteria</taxon>
        <taxon>Bacillati</taxon>
        <taxon>Actinomycetota</taxon>
        <taxon>Actinomycetes</taxon>
        <taxon>Kitasatosporales</taxon>
        <taxon>Streptomycetaceae</taxon>
        <taxon>Streptomyces</taxon>
    </lineage>
</organism>
<feature type="region of interest" description="Disordered" evidence="6">
    <location>
        <begin position="516"/>
        <end position="553"/>
    </location>
</feature>
<dbReference type="InterPro" id="IPR006162">
    <property type="entry name" value="Ppantetheine_attach_site"/>
</dbReference>
<evidence type="ECO:0000259" key="8">
    <source>
        <dbReference type="PROSITE" id="PS52019"/>
    </source>
</evidence>
<dbReference type="InterPro" id="IPR013968">
    <property type="entry name" value="PKS_KR"/>
</dbReference>
<dbReference type="SUPFAM" id="SSF53901">
    <property type="entry name" value="Thiolase-like"/>
    <property type="match status" value="1"/>
</dbReference>